<feature type="region of interest" description="Disordered" evidence="1">
    <location>
        <begin position="151"/>
        <end position="186"/>
    </location>
</feature>
<proteinExistence type="predicted"/>
<sequence>MRAARRAAPLCCAVGTAGELGGFSKATPAHLHRHDVARRKPTSSQSQASDFGHRKWNLQAEAGRVESSWAKQRGGGRQPAGCTLVSLPPSRHADTHACPHARAFAFSEFRGSGRAVCQLRFVAITHDHHLHRPDHPLPSLSIRPHPSFDSSIHPRSSWVSSPLVPPRGPPAHASTQRLCKRRPRSSGPTLLLTLPTHLDFFQPPRDLVLQ</sequence>
<dbReference type="HOGENOM" id="CLU_1310598_0_0_1"/>
<dbReference type="EMBL" id="AWNI01000008">
    <property type="protein sequence ID" value="ETS63609.1"/>
    <property type="molecule type" value="Genomic_DNA"/>
</dbReference>
<dbReference type="AlphaFoldDB" id="W3VPX0"/>
<feature type="region of interest" description="Disordered" evidence="1">
    <location>
        <begin position="32"/>
        <end position="51"/>
    </location>
</feature>
<organism evidence="2 3">
    <name type="scientific">Moesziomyces aphidis</name>
    <name type="common">Pseudozyma aphidis</name>
    <dbReference type="NCBI Taxonomy" id="84754"/>
    <lineage>
        <taxon>Eukaryota</taxon>
        <taxon>Fungi</taxon>
        <taxon>Dikarya</taxon>
        <taxon>Basidiomycota</taxon>
        <taxon>Ustilaginomycotina</taxon>
        <taxon>Ustilaginomycetes</taxon>
        <taxon>Ustilaginales</taxon>
        <taxon>Ustilaginaceae</taxon>
        <taxon>Moesziomyces</taxon>
    </lineage>
</organism>
<keyword evidence="3" id="KW-1185">Reference proteome</keyword>
<name>W3VPX0_MOEAP</name>
<feature type="compositionally biased region" description="Basic residues" evidence="1">
    <location>
        <begin position="32"/>
        <end position="41"/>
    </location>
</feature>
<protein>
    <submittedName>
        <fullName evidence="2">Uncharacterized protein</fullName>
    </submittedName>
</protein>
<reference evidence="2 3" key="1">
    <citation type="journal article" date="2014" name="Genome Announc.">
        <title>Genome sequence of the basidiomycetous fungus Pseudozyma aphidis DSM70725, an efficient producer of biosurfactant mannosylerythritol lipids.</title>
        <authorList>
            <person name="Lorenz S."/>
            <person name="Guenther M."/>
            <person name="Grumaz C."/>
            <person name="Rupp S."/>
            <person name="Zibek S."/>
            <person name="Sohn K."/>
        </authorList>
    </citation>
    <scope>NUCLEOTIDE SEQUENCE [LARGE SCALE GENOMIC DNA]</scope>
    <source>
        <strain evidence="3">ATCC 32657 / CBS 517.83 / DSM 70725 / JCM 10318 / NBRC 10182 / NRRL Y-7954 / St-0401</strain>
    </source>
</reference>
<feature type="compositionally biased region" description="Polar residues" evidence="1">
    <location>
        <begin position="151"/>
        <end position="160"/>
    </location>
</feature>
<gene>
    <name evidence="2" type="ORF">PaG_01908</name>
</gene>
<evidence type="ECO:0000313" key="2">
    <source>
        <dbReference type="EMBL" id="ETS63609.1"/>
    </source>
</evidence>
<evidence type="ECO:0000256" key="1">
    <source>
        <dbReference type="SAM" id="MobiDB-lite"/>
    </source>
</evidence>
<evidence type="ECO:0000313" key="3">
    <source>
        <dbReference type="Proteomes" id="UP000019462"/>
    </source>
</evidence>
<dbReference type="Proteomes" id="UP000019462">
    <property type="component" value="Unassembled WGS sequence"/>
</dbReference>
<comment type="caution">
    <text evidence="2">The sequence shown here is derived from an EMBL/GenBank/DDBJ whole genome shotgun (WGS) entry which is preliminary data.</text>
</comment>
<accession>W3VPX0</accession>